<keyword evidence="3" id="KW-1185">Reference proteome</keyword>
<sequence length="74" mass="8873">MSERWKYQLKMGGFWGVFMVIFMTLFELKEKTISQQLSETNFYVRAVSYIVIGIFVLGYFSWKEKVKRENSAKK</sequence>
<keyword evidence="1" id="KW-0812">Transmembrane</keyword>
<dbReference type="EMBL" id="BAABCS010000016">
    <property type="protein sequence ID" value="GAA4051801.1"/>
    <property type="molecule type" value="Genomic_DNA"/>
</dbReference>
<keyword evidence="1" id="KW-0472">Membrane</keyword>
<evidence type="ECO:0000256" key="1">
    <source>
        <dbReference type="SAM" id="Phobius"/>
    </source>
</evidence>
<reference evidence="3" key="1">
    <citation type="journal article" date="2019" name="Int. J. Syst. Evol. Microbiol.">
        <title>The Global Catalogue of Microorganisms (GCM) 10K type strain sequencing project: providing services to taxonomists for standard genome sequencing and annotation.</title>
        <authorList>
            <consortium name="The Broad Institute Genomics Platform"/>
            <consortium name="The Broad Institute Genome Sequencing Center for Infectious Disease"/>
            <person name="Wu L."/>
            <person name="Ma J."/>
        </authorList>
    </citation>
    <scope>NUCLEOTIDE SEQUENCE [LARGE SCALE GENOMIC DNA]</scope>
    <source>
        <strain evidence="3">JCM 17068</strain>
    </source>
</reference>
<name>A0ABP7USS5_9FLAO</name>
<feature type="transmembrane region" description="Helical" evidence="1">
    <location>
        <begin position="46"/>
        <end position="62"/>
    </location>
</feature>
<evidence type="ECO:0000313" key="2">
    <source>
        <dbReference type="EMBL" id="GAA4051801.1"/>
    </source>
</evidence>
<comment type="caution">
    <text evidence="2">The sequence shown here is derived from an EMBL/GenBank/DDBJ whole genome shotgun (WGS) entry which is preliminary data.</text>
</comment>
<proteinExistence type="predicted"/>
<accession>A0ABP7USS5</accession>
<keyword evidence="1" id="KW-1133">Transmembrane helix</keyword>
<evidence type="ECO:0000313" key="3">
    <source>
        <dbReference type="Proteomes" id="UP001500426"/>
    </source>
</evidence>
<dbReference type="Proteomes" id="UP001500426">
    <property type="component" value="Unassembled WGS sequence"/>
</dbReference>
<protein>
    <submittedName>
        <fullName evidence="2">Uncharacterized protein</fullName>
    </submittedName>
</protein>
<organism evidence="2 3">
    <name type="scientific">Flavobacterium chungnamense</name>
    <dbReference type="NCBI Taxonomy" id="706182"/>
    <lineage>
        <taxon>Bacteria</taxon>
        <taxon>Pseudomonadati</taxon>
        <taxon>Bacteroidota</taxon>
        <taxon>Flavobacteriia</taxon>
        <taxon>Flavobacteriales</taxon>
        <taxon>Flavobacteriaceae</taxon>
        <taxon>Flavobacterium</taxon>
    </lineage>
</organism>
<gene>
    <name evidence="2" type="ORF">GCM10022388_17440</name>
</gene>
<feature type="transmembrane region" description="Helical" evidence="1">
    <location>
        <begin position="7"/>
        <end position="26"/>
    </location>
</feature>
<dbReference type="RefSeq" id="WP_345093672.1">
    <property type="nucleotide sequence ID" value="NZ_BAABCS010000016.1"/>
</dbReference>